<dbReference type="InterPro" id="IPR023205">
    <property type="entry name" value="DsbA/DsbL"/>
</dbReference>
<dbReference type="Pfam" id="PF01323">
    <property type="entry name" value="DSBA"/>
    <property type="match status" value="1"/>
</dbReference>
<dbReference type="SUPFAM" id="SSF52833">
    <property type="entry name" value="Thioredoxin-like"/>
    <property type="match status" value="1"/>
</dbReference>
<dbReference type="PIRSF" id="PIRSF001488">
    <property type="entry name" value="Tdi_protein"/>
    <property type="match status" value="1"/>
</dbReference>
<dbReference type="PANTHER" id="PTHR35891">
    <property type="entry name" value="THIOL:DISULFIDE INTERCHANGE PROTEIN DSBA"/>
    <property type="match status" value="1"/>
</dbReference>
<dbReference type="Gene3D" id="3.40.30.10">
    <property type="entry name" value="Glutaredoxin"/>
    <property type="match status" value="1"/>
</dbReference>
<accession>A0A484S4Q0</accession>
<keyword evidence="4" id="KW-0732">Signal</keyword>
<evidence type="ECO:0000256" key="2">
    <source>
        <dbReference type="ARBA" id="ARBA00005791"/>
    </source>
</evidence>
<dbReference type="AlphaFoldDB" id="A0A484S4Q0"/>
<comment type="similarity">
    <text evidence="2">Belongs to the thioredoxin family. DsbA subfamily.</text>
</comment>
<evidence type="ECO:0000256" key="1">
    <source>
        <dbReference type="ARBA" id="ARBA00004418"/>
    </source>
</evidence>
<evidence type="ECO:0000256" key="7">
    <source>
        <dbReference type="ARBA" id="ARBA00023284"/>
    </source>
</evidence>
<gene>
    <name evidence="9" type="ORF">ANT2_0223</name>
    <name evidence="10" type="ORF">ANT3_0223</name>
</gene>
<keyword evidence="5" id="KW-0574">Periplasm</keyword>
<evidence type="ECO:0000256" key="4">
    <source>
        <dbReference type="ARBA" id="ARBA00022729"/>
    </source>
</evidence>
<evidence type="ECO:0000259" key="8">
    <source>
        <dbReference type="PROSITE" id="PS51352"/>
    </source>
</evidence>
<reference evidence="10" key="1">
    <citation type="submission" date="2019-03" db="EMBL/GenBank/DDBJ databases">
        <authorList>
            <person name="Danneels B."/>
        </authorList>
    </citation>
    <scope>NUCLEOTIDE SEQUENCE</scope>
</reference>
<dbReference type="EMBL" id="CAADIG010000019">
    <property type="protein sequence ID" value="VFR45749.1"/>
    <property type="molecule type" value="Genomic_DNA"/>
</dbReference>
<dbReference type="PANTHER" id="PTHR35891:SF3">
    <property type="entry name" value="THIOL:DISULFIDE INTERCHANGE PROTEIN DSBL"/>
    <property type="match status" value="1"/>
</dbReference>
<comment type="subcellular location">
    <subcellularLocation>
        <location evidence="1">Periplasm</location>
    </subcellularLocation>
</comment>
<protein>
    <recommendedName>
        <fullName evidence="3">Thiol:disulfide interchange protein DsbA</fullName>
    </recommendedName>
</protein>
<dbReference type="InterPro" id="IPR050824">
    <property type="entry name" value="Thiol_disulfide_DsbA"/>
</dbReference>
<evidence type="ECO:0000256" key="5">
    <source>
        <dbReference type="ARBA" id="ARBA00022764"/>
    </source>
</evidence>
<organism evidence="10">
    <name type="scientific">plant metagenome</name>
    <dbReference type="NCBI Taxonomy" id="1297885"/>
    <lineage>
        <taxon>unclassified sequences</taxon>
        <taxon>metagenomes</taxon>
        <taxon>organismal metagenomes</taxon>
    </lineage>
</organism>
<dbReference type="InterPro" id="IPR001853">
    <property type="entry name" value="DSBA-like_thioredoxin_dom"/>
</dbReference>
<keyword evidence="7" id="KW-0676">Redox-active center</keyword>
<dbReference type="InterPro" id="IPR036249">
    <property type="entry name" value="Thioredoxin-like_sf"/>
</dbReference>
<dbReference type="PROSITE" id="PS51352">
    <property type="entry name" value="THIOREDOXIN_2"/>
    <property type="match status" value="1"/>
</dbReference>
<evidence type="ECO:0000313" key="9">
    <source>
        <dbReference type="EMBL" id="VFR45749.1"/>
    </source>
</evidence>
<dbReference type="EMBL" id="CAADID010000001">
    <property type="protein sequence ID" value="VFR57592.1"/>
    <property type="molecule type" value="Genomic_DNA"/>
</dbReference>
<dbReference type="GO" id="GO:0042597">
    <property type="term" value="C:periplasmic space"/>
    <property type="evidence" value="ECO:0007669"/>
    <property type="project" value="UniProtKB-SubCell"/>
</dbReference>
<evidence type="ECO:0000313" key="10">
    <source>
        <dbReference type="EMBL" id="VFR57592.1"/>
    </source>
</evidence>
<name>A0A484S4Q0_9ZZZZ</name>
<dbReference type="GO" id="GO:0016491">
    <property type="term" value="F:oxidoreductase activity"/>
    <property type="evidence" value="ECO:0007669"/>
    <property type="project" value="InterPro"/>
</dbReference>
<dbReference type="InterPro" id="IPR013766">
    <property type="entry name" value="Thioredoxin_domain"/>
</dbReference>
<feature type="domain" description="Thioredoxin" evidence="8">
    <location>
        <begin position="15"/>
        <end position="152"/>
    </location>
</feature>
<evidence type="ECO:0000256" key="6">
    <source>
        <dbReference type="ARBA" id="ARBA00023157"/>
    </source>
</evidence>
<keyword evidence="6" id="KW-1015">Disulfide bond</keyword>
<dbReference type="CDD" id="cd03019">
    <property type="entry name" value="DsbA_DsbA"/>
    <property type="match status" value="1"/>
</dbReference>
<sequence length="208" mass="22684">MQTLFSRLLAAASFVAAAAFAPVSLAQNANFVELNPPQSTDAGDKTEVLEFFAYSCPHCNVLEPMVETWSKQLPANAVLTRVPVAFNAGMKPQQQLYYTLEALGRLDLHPKVFAAIHKDRKRLVTKQNIVDWAADQGLDRAKFESTYDSFGVSSKAQRADQLTRSYRIEGTPSIAVGGRYVTSPSQAGGYRETITVADGLVKRLAGGQ</sequence>
<evidence type="ECO:0000256" key="3">
    <source>
        <dbReference type="ARBA" id="ARBA00013831"/>
    </source>
</evidence>
<proteinExistence type="inferred from homology"/>